<organism evidence="1 2">
    <name type="scientific">Diatraea saccharalis</name>
    <name type="common">sugarcane borer</name>
    <dbReference type="NCBI Taxonomy" id="40085"/>
    <lineage>
        <taxon>Eukaryota</taxon>
        <taxon>Metazoa</taxon>
        <taxon>Ecdysozoa</taxon>
        <taxon>Arthropoda</taxon>
        <taxon>Hexapoda</taxon>
        <taxon>Insecta</taxon>
        <taxon>Pterygota</taxon>
        <taxon>Neoptera</taxon>
        <taxon>Endopterygota</taxon>
        <taxon>Lepidoptera</taxon>
        <taxon>Glossata</taxon>
        <taxon>Ditrysia</taxon>
        <taxon>Pyraloidea</taxon>
        <taxon>Crambidae</taxon>
        <taxon>Crambinae</taxon>
        <taxon>Diatraea</taxon>
    </lineage>
</organism>
<gene>
    <name evidence="1" type="ORF">DIATSA_LOCUS13378</name>
</gene>
<keyword evidence="2" id="KW-1185">Reference proteome</keyword>
<evidence type="ECO:0000313" key="2">
    <source>
        <dbReference type="Proteomes" id="UP001153714"/>
    </source>
</evidence>
<dbReference type="AlphaFoldDB" id="A0A9N9RFY6"/>
<evidence type="ECO:0000313" key="1">
    <source>
        <dbReference type="EMBL" id="CAG9796172.1"/>
    </source>
</evidence>
<name>A0A9N9RFY6_9NEOP</name>
<reference evidence="1" key="1">
    <citation type="submission" date="2021-12" db="EMBL/GenBank/DDBJ databases">
        <authorList>
            <person name="King R."/>
        </authorList>
    </citation>
    <scope>NUCLEOTIDE SEQUENCE</scope>
</reference>
<protein>
    <submittedName>
        <fullName evidence="1">Uncharacterized protein</fullName>
    </submittedName>
</protein>
<dbReference type="OrthoDB" id="6427254at2759"/>
<dbReference type="Proteomes" id="UP001153714">
    <property type="component" value="Chromosome 8"/>
</dbReference>
<proteinExistence type="predicted"/>
<sequence>MTSTNDGKDVKSNHTSGQKGKSFYIELYKSLDGRLSGECELSTRTRHLCEAWRRVHSLCQHSAPTTHPHLLSWLQRHTARTILQFFYKSYKFQNSLESSLFLDQHVRLYKSLKLHSV</sequence>
<accession>A0A9N9RFY6</accession>
<reference evidence="1" key="2">
    <citation type="submission" date="2022-10" db="EMBL/GenBank/DDBJ databases">
        <authorList>
            <consortium name="ENA_rothamsted_submissions"/>
            <consortium name="culmorum"/>
            <person name="King R."/>
        </authorList>
    </citation>
    <scope>NUCLEOTIDE SEQUENCE</scope>
</reference>
<dbReference type="EMBL" id="OU893339">
    <property type="protein sequence ID" value="CAG9796172.1"/>
    <property type="molecule type" value="Genomic_DNA"/>
</dbReference>